<dbReference type="OMA" id="EGNCACC"/>
<dbReference type="AlphaFoldDB" id="G0NKA5"/>
<evidence type="ECO:0000259" key="2">
    <source>
        <dbReference type="Pfam" id="PF15998"/>
    </source>
</evidence>
<feature type="chain" id="PRO_5003404993" description="DUF4773 domain-containing protein" evidence="1">
    <location>
        <begin position="22"/>
        <end position="228"/>
    </location>
</feature>
<proteinExistence type="predicted"/>
<reference evidence="4" key="1">
    <citation type="submission" date="2011-07" db="EMBL/GenBank/DDBJ databases">
        <authorList>
            <consortium name="Caenorhabditis brenneri Sequencing and Analysis Consortium"/>
            <person name="Wilson R.K."/>
        </authorList>
    </citation>
    <scope>NUCLEOTIDE SEQUENCE [LARGE SCALE GENOMIC DNA]</scope>
    <source>
        <strain evidence="4">PB2801</strain>
    </source>
</reference>
<dbReference type="Proteomes" id="UP000008068">
    <property type="component" value="Unassembled WGS sequence"/>
</dbReference>
<dbReference type="HOGENOM" id="CLU_095810_0_0_1"/>
<sequence>MRVPLVIVLLLLVLIFTYKAAKEHKIISFTATSISETLRNSNSSFLNGQFKLPDGIRKIILQLEETISESGIDTLRNESMSTLPIVNTSNIVEVTKMEGNITREKLEVPVGDACQCIEGNCACCLIIDIPEFSHSVCVNATYNPETIGLNLSIGVDGHYFSQEISLKNPPPFCFSVPIPGAEPTICVAVTHIDVDQKAEILSGCIDLEIELLHLRLINIDLECFKMPI</sequence>
<keyword evidence="4" id="KW-1185">Reference proteome</keyword>
<dbReference type="OrthoDB" id="5952164at2759"/>
<dbReference type="InParanoid" id="G0NKA5"/>
<name>G0NKA5_CAEBE</name>
<evidence type="ECO:0000313" key="4">
    <source>
        <dbReference type="Proteomes" id="UP000008068"/>
    </source>
</evidence>
<evidence type="ECO:0000313" key="3">
    <source>
        <dbReference type="EMBL" id="EGT32817.1"/>
    </source>
</evidence>
<accession>G0NKA5</accession>
<evidence type="ECO:0000256" key="1">
    <source>
        <dbReference type="SAM" id="SignalP"/>
    </source>
</evidence>
<dbReference type="PANTHER" id="PTHR36299">
    <property type="entry name" value="AGAP008005-PA"/>
    <property type="match status" value="1"/>
</dbReference>
<keyword evidence="1" id="KW-0732">Signal</keyword>
<dbReference type="STRING" id="135651.G0NKA5"/>
<dbReference type="PANTHER" id="PTHR36299:SF2">
    <property type="entry name" value="DUF4773 DOMAIN-CONTAINING PROTEIN"/>
    <property type="match status" value="1"/>
</dbReference>
<feature type="domain" description="DUF4773" evidence="2">
    <location>
        <begin position="114"/>
        <end position="226"/>
    </location>
</feature>
<dbReference type="eggNOG" id="ENOG502S9B4">
    <property type="taxonomic scope" value="Eukaryota"/>
</dbReference>
<feature type="signal peptide" evidence="1">
    <location>
        <begin position="1"/>
        <end position="21"/>
    </location>
</feature>
<dbReference type="InterPro" id="IPR031941">
    <property type="entry name" value="DUF4773"/>
</dbReference>
<organism evidence="4">
    <name type="scientific">Caenorhabditis brenneri</name>
    <name type="common">Nematode worm</name>
    <dbReference type="NCBI Taxonomy" id="135651"/>
    <lineage>
        <taxon>Eukaryota</taxon>
        <taxon>Metazoa</taxon>
        <taxon>Ecdysozoa</taxon>
        <taxon>Nematoda</taxon>
        <taxon>Chromadorea</taxon>
        <taxon>Rhabditida</taxon>
        <taxon>Rhabditina</taxon>
        <taxon>Rhabditomorpha</taxon>
        <taxon>Rhabditoidea</taxon>
        <taxon>Rhabditidae</taxon>
        <taxon>Peloderinae</taxon>
        <taxon>Caenorhabditis</taxon>
    </lineage>
</organism>
<dbReference type="EMBL" id="GL379898">
    <property type="protein sequence ID" value="EGT32817.1"/>
    <property type="molecule type" value="Genomic_DNA"/>
</dbReference>
<dbReference type="Pfam" id="PF15998">
    <property type="entry name" value="DUF4773"/>
    <property type="match status" value="1"/>
</dbReference>
<protein>
    <recommendedName>
        <fullName evidence="2">DUF4773 domain-containing protein</fullName>
    </recommendedName>
</protein>
<gene>
    <name evidence="3" type="ORF">CAEBREN_10016</name>
</gene>